<dbReference type="AlphaFoldDB" id="L7KHS0"/>
<dbReference type="InterPro" id="IPR029058">
    <property type="entry name" value="AB_hydrolase_fold"/>
</dbReference>
<dbReference type="Proteomes" id="UP000010988">
    <property type="component" value="Unassembled WGS sequence"/>
</dbReference>
<evidence type="ECO:0000256" key="1">
    <source>
        <dbReference type="SAM" id="MobiDB-lite"/>
    </source>
</evidence>
<feature type="compositionally biased region" description="Low complexity" evidence="1">
    <location>
        <begin position="436"/>
        <end position="455"/>
    </location>
</feature>
<evidence type="ECO:0000313" key="4">
    <source>
        <dbReference type="Proteomes" id="UP000010988"/>
    </source>
</evidence>
<keyword evidence="2" id="KW-0732">Signal</keyword>
<feature type="region of interest" description="Disordered" evidence="1">
    <location>
        <begin position="371"/>
        <end position="525"/>
    </location>
</feature>
<feature type="compositionally biased region" description="Basic and acidic residues" evidence="1">
    <location>
        <begin position="494"/>
        <end position="503"/>
    </location>
</feature>
<sequence>MYRIRKSVGSAAVGCALCLGTVVPLALSSAAAQAGVPSAEETQATVNGLGADHVFRTAEPDDGAEKDWLTEVLKPGEGELLVVVTPGTDDGSLYPRIKGLRFNDRPTYIIDYPESIGPIISGRSGAVLPFFAPSYDQSRDVAVDKNLTAMKAFATQNGENPFVVYTGYSQGAEALGNAAEQAIAQNGDGTAIDVNKSHILLVSDPRSPWGLKAWVADHAVVAGMMEFFGAESNGARDPGATGDELPVTSVIVVGDPVANFQWVWYRPVSSLLVDAAGFITIHSGLGEQNYGNLIDYGETPTTPKSKDGNTTYVVYTPKHHPLTALAVLVNTRLGIPFDAADVDRWDQVNNAFYPLQAPGADNAAVDVVESEAAATPPATTSPLTAQSRAVPEKAADTTGRPASPAGASTTAPQVVEQHAGGDDAPTPSTGRHRAPEAVPEAAPAPSTATTASDPQTPQPPAETAPPVQESSPDQSESDDASTGGRHRVTGQGRHAADSGDADSHAVGSGDATGTAPTGTATAAAA</sequence>
<dbReference type="SUPFAM" id="SSF53474">
    <property type="entry name" value="alpha/beta-Hydrolases"/>
    <property type="match status" value="1"/>
</dbReference>
<name>L7KHS0_9ACTN</name>
<dbReference type="eggNOG" id="ENOG5031VEE">
    <property type="taxonomic scope" value="Bacteria"/>
</dbReference>
<organism evidence="3 4">
    <name type="scientific">Gordonia aichiensis NBRC 108223</name>
    <dbReference type="NCBI Taxonomy" id="1220583"/>
    <lineage>
        <taxon>Bacteria</taxon>
        <taxon>Bacillati</taxon>
        <taxon>Actinomycetota</taxon>
        <taxon>Actinomycetes</taxon>
        <taxon>Mycobacteriales</taxon>
        <taxon>Gordoniaceae</taxon>
        <taxon>Gordonia</taxon>
    </lineage>
</organism>
<feature type="compositionally biased region" description="Low complexity" evidence="1">
    <location>
        <begin position="401"/>
        <end position="412"/>
    </location>
</feature>
<feature type="signal peptide" evidence="2">
    <location>
        <begin position="1"/>
        <end position="34"/>
    </location>
</feature>
<dbReference type="Gene3D" id="3.40.50.1820">
    <property type="entry name" value="alpha/beta hydrolase"/>
    <property type="match status" value="1"/>
</dbReference>
<proteinExistence type="predicted"/>
<comment type="caution">
    <text evidence="3">The sequence shown here is derived from an EMBL/GenBank/DDBJ whole genome shotgun (WGS) entry which is preliminary data.</text>
</comment>
<evidence type="ECO:0008006" key="5">
    <source>
        <dbReference type="Google" id="ProtNLM"/>
    </source>
</evidence>
<protein>
    <recommendedName>
        <fullName evidence="5">PE-PPE domain-containing protein</fullName>
    </recommendedName>
</protein>
<evidence type="ECO:0000256" key="2">
    <source>
        <dbReference type="SAM" id="SignalP"/>
    </source>
</evidence>
<dbReference type="RefSeq" id="WP_005173597.1">
    <property type="nucleotide sequence ID" value="NZ_BANR01000005.1"/>
</dbReference>
<feature type="compositionally biased region" description="Low complexity" evidence="1">
    <location>
        <begin position="464"/>
        <end position="474"/>
    </location>
</feature>
<feature type="chain" id="PRO_5038681907" description="PE-PPE domain-containing protein" evidence="2">
    <location>
        <begin position="35"/>
        <end position="525"/>
    </location>
</feature>
<keyword evidence="4" id="KW-1185">Reference proteome</keyword>
<feature type="compositionally biased region" description="Low complexity" evidence="1">
    <location>
        <begin position="504"/>
        <end position="525"/>
    </location>
</feature>
<accession>L7KHS0</accession>
<dbReference type="EMBL" id="BANR01000005">
    <property type="protein sequence ID" value="GAC48435.1"/>
    <property type="molecule type" value="Genomic_DNA"/>
</dbReference>
<reference evidence="3 4" key="1">
    <citation type="submission" date="2012-12" db="EMBL/GenBank/DDBJ databases">
        <title>Whole genome shotgun sequence of Gordonia aichiensis NBRC 108223.</title>
        <authorList>
            <person name="Isaki-Nakamura S."/>
            <person name="Hosoyama A."/>
            <person name="Tsuchikane K."/>
            <person name="Ando Y."/>
            <person name="Baba S."/>
            <person name="Ohji S."/>
            <person name="Hamada M."/>
            <person name="Tamura T."/>
            <person name="Yamazoe A."/>
            <person name="Yamazaki S."/>
            <person name="Fujita N."/>
        </authorList>
    </citation>
    <scope>NUCLEOTIDE SEQUENCE [LARGE SCALE GENOMIC DNA]</scope>
    <source>
        <strain evidence="3 4">NBRC 108223</strain>
    </source>
</reference>
<feature type="compositionally biased region" description="Low complexity" evidence="1">
    <location>
        <begin position="371"/>
        <end position="385"/>
    </location>
</feature>
<evidence type="ECO:0000313" key="3">
    <source>
        <dbReference type="EMBL" id="GAC48435.1"/>
    </source>
</evidence>
<gene>
    <name evidence="3" type="ORF">GOACH_05_03040</name>
</gene>